<protein>
    <submittedName>
        <fullName evidence="5">AraC family transcriptional regulator</fullName>
    </submittedName>
</protein>
<dbReference type="PANTHER" id="PTHR43280:SF28">
    <property type="entry name" value="HTH-TYPE TRANSCRIPTIONAL ACTIVATOR RHAS"/>
    <property type="match status" value="1"/>
</dbReference>
<dbReference type="GO" id="GO:0003700">
    <property type="term" value="F:DNA-binding transcription factor activity"/>
    <property type="evidence" value="ECO:0007669"/>
    <property type="project" value="InterPro"/>
</dbReference>
<sequence length="285" mass="33192">MKQLFLTNDKPVLGRPQIVYMSKVNVEDQGYPRTMHAHRDLTEVILMTGGQGDVFIGEQYFAAKKGDLLVYNSGVLHDELFKNDPVSLYCIGIKGLGENKLRKNALIPDDEVPVIPTRELYEPLKQLFASCYRLLELQCNGSEEALQGIFSSILILIRKNLLNYKQIVEQTEKIALVQEIKHYIDEHFFEDFKVKDLQEHNWPISEFYFAHKFKELYSYTPIEYIRRRRIGEAQTLLINTNQNITEIAIAVGFNSSAYFCTTFKKMVNLSPKQYRKQYTERKQDS</sequence>
<dbReference type="InterPro" id="IPR020449">
    <property type="entry name" value="Tscrpt_reg_AraC-type_HTH"/>
</dbReference>
<dbReference type="SUPFAM" id="SSF46689">
    <property type="entry name" value="Homeodomain-like"/>
    <property type="match status" value="1"/>
</dbReference>
<feature type="domain" description="HTH araC/xylS-type" evidence="4">
    <location>
        <begin position="178"/>
        <end position="277"/>
    </location>
</feature>
<organism evidence="5 6">
    <name type="scientific">Candidatus Enterococcus avicola</name>
    <dbReference type="NCBI Taxonomy" id="2838561"/>
    <lineage>
        <taxon>Bacteria</taxon>
        <taxon>Bacillati</taxon>
        <taxon>Bacillota</taxon>
        <taxon>Bacilli</taxon>
        <taxon>Lactobacillales</taxon>
        <taxon>Enterococcaceae</taxon>
        <taxon>Enterococcus</taxon>
    </lineage>
</organism>
<proteinExistence type="predicted"/>
<dbReference type="InterPro" id="IPR037923">
    <property type="entry name" value="HTH-like"/>
</dbReference>
<dbReference type="PROSITE" id="PS01124">
    <property type="entry name" value="HTH_ARAC_FAMILY_2"/>
    <property type="match status" value="1"/>
</dbReference>
<dbReference type="Gene3D" id="2.60.120.10">
    <property type="entry name" value="Jelly Rolls"/>
    <property type="match status" value="1"/>
</dbReference>
<dbReference type="GO" id="GO:0043565">
    <property type="term" value="F:sequence-specific DNA binding"/>
    <property type="evidence" value="ECO:0007669"/>
    <property type="project" value="InterPro"/>
</dbReference>
<evidence type="ECO:0000313" key="6">
    <source>
        <dbReference type="Proteomes" id="UP000824063"/>
    </source>
</evidence>
<dbReference type="PANTHER" id="PTHR43280">
    <property type="entry name" value="ARAC-FAMILY TRANSCRIPTIONAL REGULATOR"/>
    <property type="match status" value="1"/>
</dbReference>
<dbReference type="Gene3D" id="1.10.10.60">
    <property type="entry name" value="Homeodomain-like"/>
    <property type="match status" value="2"/>
</dbReference>
<evidence type="ECO:0000256" key="1">
    <source>
        <dbReference type="ARBA" id="ARBA00023015"/>
    </source>
</evidence>
<reference evidence="5" key="1">
    <citation type="journal article" date="2021" name="PeerJ">
        <title>Extensive microbial diversity within the chicken gut microbiome revealed by metagenomics and culture.</title>
        <authorList>
            <person name="Gilroy R."/>
            <person name="Ravi A."/>
            <person name="Getino M."/>
            <person name="Pursley I."/>
            <person name="Horton D.L."/>
            <person name="Alikhan N.F."/>
            <person name="Baker D."/>
            <person name="Gharbi K."/>
            <person name="Hall N."/>
            <person name="Watson M."/>
            <person name="Adriaenssens E.M."/>
            <person name="Foster-Nyarko E."/>
            <person name="Jarju S."/>
            <person name="Secka A."/>
            <person name="Antonio M."/>
            <person name="Oren A."/>
            <person name="Chaudhuri R.R."/>
            <person name="La Ragione R."/>
            <person name="Hildebrand F."/>
            <person name="Pallen M.J."/>
        </authorList>
    </citation>
    <scope>NUCLEOTIDE SEQUENCE</scope>
    <source>
        <strain evidence="5">CHK172-16539</strain>
    </source>
</reference>
<keyword evidence="3" id="KW-0804">Transcription</keyword>
<dbReference type="AlphaFoldDB" id="A0A9D2F6A2"/>
<dbReference type="InterPro" id="IPR009057">
    <property type="entry name" value="Homeodomain-like_sf"/>
</dbReference>
<evidence type="ECO:0000259" key="4">
    <source>
        <dbReference type="PROSITE" id="PS01124"/>
    </source>
</evidence>
<dbReference type="SUPFAM" id="SSF51215">
    <property type="entry name" value="Regulatory protein AraC"/>
    <property type="match status" value="1"/>
</dbReference>
<comment type="caution">
    <text evidence="5">The sequence shown here is derived from an EMBL/GenBank/DDBJ whole genome shotgun (WGS) entry which is preliminary data.</text>
</comment>
<dbReference type="PRINTS" id="PR00032">
    <property type="entry name" value="HTHARAC"/>
</dbReference>
<gene>
    <name evidence="5" type="ORF">IAA20_01340</name>
</gene>
<dbReference type="InterPro" id="IPR003313">
    <property type="entry name" value="AraC-bd"/>
</dbReference>
<dbReference type="PROSITE" id="PS00041">
    <property type="entry name" value="HTH_ARAC_FAMILY_1"/>
    <property type="match status" value="1"/>
</dbReference>
<accession>A0A9D2F6A2</accession>
<dbReference type="Pfam" id="PF02311">
    <property type="entry name" value="AraC_binding"/>
    <property type="match status" value="1"/>
</dbReference>
<dbReference type="Pfam" id="PF12833">
    <property type="entry name" value="HTH_18"/>
    <property type="match status" value="1"/>
</dbReference>
<dbReference type="EMBL" id="DXBN01000031">
    <property type="protein sequence ID" value="HIZ52576.1"/>
    <property type="molecule type" value="Genomic_DNA"/>
</dbReference>
<keyword evidence="2" id="KW-0238">DNA-binding</keyword>
<evidence type="ECO:0000256" key="2">
    <source>
        <dbReference type="ARBA" id="ARBA00023125"/>
    </source>
</evidence>
<keyword evidence="1" id="KW-0805">Transcription regulation</keyword>
<reference evidence="5" key="2">
    <citation type="submission" date="2021-04" db="EMBL/GenBank/DDBJ databases">
        <authorList>
            <person name="Gilroy R."/>
        </authorList>
    </citation>
    <scope>NUCLEOTIDE SEQUENCE</scope>
    <source>
        <strain evidence="5">CHK172-16539</strain>
    </source>
</reference>
<dbReference type="InterPro" id="IPR018062">
    <property type="entry name" value="HTH_AraC-typ_CS"/>
</dbReference>
<evidence type="ECO:0000256" key="3">
    <source>
        <dbReference type="ARBA" id="ARBA00023163"/>
    </source>
</evidence>
<evidence type="ECO:0000313" key="5">
    <source>
        <dbReference type="EMBL" id="HIZ52576.1"/>
    </source>
</evidence>
<dbReference type="SMART" id="SM00342">
    <property type="entry name" value="HTH_ARAC"/>
    <property type="match status" value="1"/>
</dbReference>
<dbReference type="Proteomes" id="UP000824063">
    <property type="component" value="Unassembled WGS sequence"/>
</dbReference>
<dbReference type="InterPro" id="IPR014710">
    <property type="entry name" value="RmlC-like_jellyroll"/>
</dbReference>
<dbReference type="InterPro" id="IPR018060">
    <property type="entry name" value="HTH_AraC"/>
</dbReference>
<name>A0A9D2F6A2_9ENTE</name>